<comment type="caution">
    <text evidence="2">The sequence shown here is derived from an EMBL/GenBank/DDBJ whole genome shotgun (WGS) entry which is preliminary data.</text>
</comment>
<evidence type="ECO:0000313" key="2">
    <source>
        <dbReference type="EMBL" id="VWB46251.1"/>
    </source>
</evidence>
<evidence type="ECO:0000313" key="3">
    <source>
        <dbReference type="Proteomes" id="UP000494172"/>
    </source>
</evidence>
<reference evidence="2 3" key="1">
    <citation type="submission" date="2019-09" db="EMBL/GenBank/DDBJ databases">
        <authorList>
            <person name="Depoorter E."/>
        </authorList>
    </citation>
    <scope>NUCLEOTIDE SEQUENCE [LARGE SCALE GENOMIC DNA]</scope>
    <source>
        <strain evidence="2">LMG 24066</strain>
    </source>
</reference>
<dbReference type="GO" id="GO:0046677">
    <property type="term" value="P:response to antibiotic"/>
    <property type="evidence" value="ECO:0007669"/>
    <property type="project" value="TreeGrafter"/>
</dbReference>
<dbReference type="AlphaFoldDB" id="A0A9Q9SGJ2"/>
<sequence length="86" mass="9515">MSGCQSDDKAPVATPSVIVSNVDDIDVYTGRFEAVDTVDMRPRVSGYLDKVAFHDGATVRKGDLLFVIDPRPYRARKARSNARSRN</sequence>
<organism evidence="2 3">
    <name type="scientific">Burkholderia arboris</name>
    <dbReference type="NCBI Taxonomy" id="488730"/>
    <lineage>
        <taxon>Bacteria</taxon>
        <taxon>Pseudomonadati</taxon>
        <taxon>Pseudomonadota</taxon>
        <taxon>Betaproteobacteria</taxon>
        <taxon>Burkholderiales</taxon>
        <taxon>Burkholderiaceae</taxon>
        <taxon>Burkholderia</taxon>
        <taxon>Burkholderia cepacia complex</taxon>
    </lineage>
</organism>
<dbReference type="Pfam" id="PF25917">
    <property type="entry name" value="BSH_RND"/>
    <property type="match status" value="1"/>
</dbReference>
<dbReference type="PANTHER" id="PTHR30158:SF26">
    <property type="entry name" value="RESISTANCE-NODULATION-CELL DIVISION (RND) MULTIDRUG EFFLUX MEMBRANE FUSION PROTEIN MEXE"/>
    <property type="match status" value="1"/>
</dbReference>
<name>A0A9Q9SGJ2_9BURK</name>
<feature type="domain" description="Multidrug resistance protein MdtA-like barrel-sandwich hybrid" evidence="1">
    <location>
        <begin position="37"/>
        <end position="75"/>
    </location>
</feature>
<evidence type="ECO:0000259" key="1">
    <source>
        <dbReference type="Pfam" id="PF25917"/>
    </source>
</evidence>
<dbReference type="EMBL" id="CABVPX010000007">
    <property type="protein sequence ID" value="VWB46251.1"/>
    <property type="molecule type" value="Genomic_DNA"/>
</dbReference>
<dbReference type="SUPFAM" id="SSF111369">
    <property type="entry name" value="HlyD-like secretion proteins"/>
    <property type="match status" value="1"/>
</dbReference>
<protein>
    <submittedName>
        <fullName evidence="2">MexE family multidrug efflux RND transporter periplasmic adaptor subunit</fullName>
    </submittedName>
</protein>
<dbReference type="InterPro" id="IPR058625">
    <property type="entry name" value="MdtA-like_BSH"/>
</dbReference>
<dbReference type="Gene3D" id="1.10.287.470">
    <property type="entry name" value="Helix hairpin bin"/>
    <property type="match status" value="1"/>
</dbReference>
<dbReference type="GO" id="GO:0005886">
    <property type="term" value="C:plasma membrane"/>
    <property type="evidence" value="ECO:0007669"/>
    <property type="project" value="TreeGrafter"/>
</dbReference>
<dbReference type="RefSeq" id="WP_233464176.1">
    <property type="nucleotide sequence ID" value="NZ_CABVPX010000007.1"/>
</dbReference>
<gene>
    <name evidence="2" type="ORF">BAR24066_02082</name>
</gene>
<dbReference type="Gene3D" id="2.40.50.100">
    <property type="match status" value="1"/>
</dbReference>
<dbReference type="PANTHER" id="PTHR30158">
    <property type="entry name" value="ACRA/E-RELATED COMPONENT OF DRUG EFFLUX TRANSPORTER"/>
    <property type="match status" value="1"/>
</dbReference>
<proteinExistence type="predicted"/>
<accession>A0A9Q9SGJ2</accession>
<dbReference type="Proteomes" id="UP000494172">
    <property type="component" value="Unassembled WGS sequence"/>
</dbReference>